<feature type="binding site" evidence="7">
    <location>
        <position position="83"/>
    </location>
    <ligand>
        <name>glycerol</name>
        <dbReference type="ChEBI" id="CHEBI:17754"/>
    </ligand>
</feature>
<feature type="binding site" evidence="7">
    <location>
        <position position="266"/>
    </location>
    <ligand>
        <name>ATP</name>
        <dbReference type="ChEBI" id="CHEBI:30616"/>
    </ligand>
</feature>
<comment type="subunit">
    <text evidence="7">Homotetramer and homodimer (in equilibrium).</text>
</comment>
<keyword evidence="12" id="KW-1185">Reference proteome</keyword>
<keyword evidence="3 7" id="KW-0547">Nucleotide-binding</keyword>
<sequence length="496" mass="54831">MEKYILSLDQGTTSSRAILFNKEGEIVHVAQKEFTQIFPKPGWVEHNASEIWGSILAVIASVMSESNVKPEQIAGVGITNQRETAVVWDKETGLPIYNAIVWQSRQTSGICDELRAKGYNELFRDKTGLLIDAYFSGTKVKWILDNVEGAREKADQGKLLFGTIDTWLVWKLSGGQAHVTDYSNASRTLMYNIYDLKWDEELLEILSVPKSMLPEVRPSSEVYAHTIDYHFFGQEVPIAGIAGDQQAALFGQACFSEGMAKNTYGTGCFMLMNTGEKAVKSDNGLLTTLAWGVDGKVEYALEGSIFVAGSAIQWLRDGLRMLKNAADSESYASKVDSTEGVYVVPAFVGLGTPYWDSDVRGAVFGLTRGTSKEHFVRATLESLAYQTRDVLSAMEADSGIELKALRVDGGAVKNDFLMSFQSDILNVPVERPKVNETTALGAAYLAGLAVGYWESREDIAKQWAVDRAFEPKMDSDKREELYSGWKRAVHATMAFK</sequence>
<comment type="activity regulation">
    <text evidence="7">Activated by phosphorylation and inhibited by fructose 1,6-bisphosphate (FBP).</text>
</comment>
<evidence type="ECO:0000256" key="6">
    <source>
        <dbReference type="ARBA" id="ARBA00022840"/>
    </source>
</evidence>
<feature type="binding site" evidence="7">
    <location>
        <position position="134"/>
    </location>
    <ligand>
        <name>glycerol</name>
        <dbReference type="ChEBI" id="CHEBI:17754"/>
    </ligand>
</feature>
<keyword evidence="6 7" id="KW-0067">ATP-binding</keyword>
<dbReference type="EMBL" id="JBHLUU010000126">
    <property type="protein sequence ID" value="MFC0477916.1"/>
    <property type="molecule type" value="Genomic_DNA"/>
</dbReference>
<feature type="modified residue" description="Phosphohistidine; by HPr" evidence="7">
    <location>
        <position position="230"/>
    </location>
</feature>
<feature type="domain" description="Carbohydrate kinase FGGY C-terminal" evidence="10">
    <location>
        <begin position="261"/>
        <end position="449"/>
    </location>
</feature>
<comment type="pathway">
    <text evidence="7">Polyol metabolism; glycerol degradation via glycerol kinase pathway; sn-glycerol 3-phosphate from glycerol: step 1/1.</text>
</comment>
<dbReference type="PIRSF" id="PIRSF000538">
    <property type="entry name" value="GlpK"/>
    <property type="match status" value="1"/>
</dbReference>
<comment type="catalytic activity">
    <reaction evidence="7">
        <text>glycerol + ATP = sn-glycerol 3-phosphate + ADP + H(+)</text>
        <dbReference type="Rhea" id="RHEA:21644"/>
        <dbReference type="ChEBI" id="CHEBI:15378"/>
        <dbReference type="ChEBI" id="CHEBI:17754"/>
        <dbReference type="ChEBI" id="CHEBI:30616"/>
        <dbReference type="ChEBI" id="CHEBI:57597"/>
        <dbReference type="ChEBI" id="CHEBI:456216"/>
        <dbReference type="EC" id="2.7.1.30"/>
    </reaction>
</comment>
<evidence type="ECO:0000256" key="5">
    <source>
        <dbReference type="ARBA" id="ARBA00022798"/>
    </source>
</evidence>
<feature type="binding site" evidence="7">
    <location>
        <position position="12"/>
    </location>
    <ligand>
        <name>ADP</name>
        <dbReference type="ChEBI" id="CHEBI:456216"/>
    </ligand>
</feature>
<dbReference type="InterPro" id="IPR018485">
    <property type="entry name" value="FGGY_C"/>
</dbReference>
<feature type="binding site" evidence="7">
    <location>
        <position position="16"/>
    </location>
    <ligand>
        <name>ADP</name>
        <dbReference type="ChEBI" id="CHEBI:456216"/>
    </ligand>
</feature>
<keyword evidence="7" id="KW-0597">Phosphoprotein</keyword>
<evidence type="ECO:0000256" key="7">
    <source>
        <dbReference type="HAMAP-Rule" id="MF_00186"/>
    </source>
</evidence>
<protein>
    <recommendedName>
        <fullName evidence="7">Glycerol kinase</fullName>
        <ecNumber evidence="7">2.7.1.30</ecNumber>
    </recommendedName>
    <alternativeName>
        <fullName evidence="7">ATP:glycerol 3-phosphotransferase</fullName>
    </alternativeName>
    <alternativeName>
        <fullName evidence="7">Glycerokinase</fullName>
        <shortName evidence="7">GK</shortName>
    </alternativeName>
</protein>
<dbReference type="Proteomes" id="UP001589738">
    <property type="component" value="Unassembled WGS sequence"/>
</dbReference>
<feature type="domain" description="Carbohydrate kinase FGGY N-terminal" evidence="9">
    <location>
        <begin position="4"/>
        <end position="251"/>
    </location>
</feature>
<dbReference type="Gene3D" id="3.30.420.40">
    <property type="match status" value="2"/>
</dbReference>
<evidence type="ECO:0000256" key="2">
    <source>
        <dbReference type="ARBA" id="ARBA00022679"/>
    </source>
</evidence>
<comment type="function">
    <text evidence="7">Key enzyme in the regulation of glycerol uptake and metabolism. Catalyzes the phosphorylation of glycerol to yield sn-glycerol 3-phosphate.</text>
</comment>
<feature type="binding site" evidence="7">
    <location>
        <position position="410"/>
    </location>
    <ligand>
        <name>ADP</name>
        <dbReference type="ChEBI" id="CHEBI:456216"/>
    </ligand>
</feature>
<dbReference type="PANTHER" id="PTHR10196">
    <property type="entry name" value="SUGAR KINASE"/>
    <property type="match status" value="1"/>
</dbReference>
<name>A0ABV6L0Q2_9BACI</name>
<evidence type="ECO:0000313" key="12">
    <source>
        <dbReference type="Proteomes" id="UP001589738"/>
    </source>
</evidence>
<comment type="caution">
    <text evidence="11">The sequence shown here is derived from an EMBL/GenBank/DDBJ whole genome shotgun (WGS) entry which is preliminary data.</text>
</comment>
<feature type="binding site" evidence="7">
    <location>
        <position position="13"/>
    </location>
    <ligand>
        <name>ATP</name>
        <dbReference type="ChEBI" id="CHEBI:30616"/>
    </ligand>
</feature>
<dbReference type="PROSITE" id="PS00933">
    <property type="entry name" value="FGGY_KINASES_1"/>
    <property type="match status" value="1"/>
</dbReference>
<proteinExistence type="inferred from homology"/>
<evidence type="ECO:0000313" key="11">
    <source>
        <dbReference type="EMBL" id="MFC0477916.1"/>
    </source>
</evidence>
<evidence type="ECO:0000256" key="1">
    <source>
        <dbReference type="ARBA" id="ARBA00009156"/>
    </source>
</evidence>
<feature type="binding site" evidence="7">
    <location>
        <position position="244"/>
    </location>
    <ligand>
        <name>glycerol</name>
        <dbReference type="ChEBI" id="CHEBI:17754"/>
    </ligand>
</feature>
<organism evidence="11 12">
    <name type="scientific">Robertmurraya beringensis</name>
    <dbReference type="NCBI Taxonomy" id="641660"/>
    <lineage>
        <taxon>Bacteria</taxon>
        <taxon>Bacillati</taxon>
        <taxon>Bacillota</taxon>
        <taxon>Bacilli</taxon>
        <taxon>Bacillales</taxon>
        <taxon>Bacillaceae</taxon>
        <taxon>Robertmurraya</taxon>
    </lineage>
</organism>
<feature type="binding site" evidence="7">
    <location>
        <position position="244"/>
    </location>
    <ligand>
        <name>sn-glycerol 3-phosphate</name>
        <dbReference type="ChEBI" id="CHEBI:57597"/>
    </ligand>
</feature>
<dbReference type="InterPro" id="IPR018483">
    <property type="entry name" value="Carb_kinase_FGGY_CS"/>
</dbReference>
<evidence type="ECO:0000259" key="10">
    <source>
        <dbReference type="Pfam" id="PF02782"/>
    </source>
</evidence>
<feature type="binding site" evidence="7">
    <location>
        <position position="12"/>
    </location>
    <ligand>
        <name>ATP</name>
        <dbReference type="ChEBI" id="CHEBI:30616"/>
    </ligand>
</feature>
<evidence type="ECO:0000256" key="3">
    <source>
        <dbReference type="ARBA" id="ARBA00022741"/>
    </source>
</evidence>
<evidence type="ECO:0000256" key="4">
    <source>
        <dbReference type="ARBA" id="ARBA00022777"/>
    </source>
</evidence>
<dbReference type="RefSeq" id="WP_340904235.1">
    <property type="nucleotide sequence ID" value="NZ_JBHLUU010000126.1"/>
</dbReference>
<feature type="binding site" evidence="7">
    <location>
        <position position="82"/>
    </location>
    <ligand>
        <name>glycerol</name>
        <dbReference type="ChEBI" id="CHEBI:17754"/>
    </ligand>
</feature>
<feature type="binding site" evidence="7">
    <location>
        <position position="414"/>
    </location>
    <ligand>
        <name>ADP</name>
        <dbReference type="ChEBI" id="CHEBI:456216"/>
    </ligand>
</feature>
<evidence type="ECO:0000259" key="9">
    <source>
        <dbReference type="Pfam" id="PF00370"/>
    </source>
</evidence>
<feature type="binding site" evidence="7">
    <location>
        <position position="14"/>
    </location>
    <ligand>
        <name>ATP</name>
        <dbReference type="ChEBI" id="CHEBI:30616"/>
    </ligand>
</feature>
<dbReference type="PROSITE" id="PS00445">
    <property type="entry name" value="FGGY_KINASES_2"/>
    <property type="match status" value="1"/>
</dbReference>
<reference evidence="11 12" key="1">
    <citation type="submission" date="2024-09" db="EMBL/GenBank/DDBJ databases">
        <authorList>
            <person name="Sun Q."/>
            <person name="Mori K."/>
        </authorList>
    </citation>
    <scope>NUCLEOTIDE SEQUENCE [LARGE SCALE GENOMIC DNA]</scope>
    <source>
        <strain evidence="11 12">CGMCC 1.9126</strain>
    </source>
</reference>
<dbReference type="CDD" id="cd07786">
    <property type="entry name" value="FGGY_EcGK_like"/>
    <property type="match status" value="1"/>
</dbReference>
<dbReference type="Pfam" id="PF00370">
    <property type="entry name" value="FGGY_N"/>
    <property type="match status" value="1"/>
</dbReference>
<feature type="binding site" evidence="7">
    <location>
        <position position="245"/>
    </location>
    <ligand>
        <name>glycerol</name>
        <dbReference type="ChEBI" id="CHEBI:17754"/>
    </ligand>
</feature>
<feature type="binding site" evidence="7">
    <location>
        <position position="83"/>
    </location>
    <ligand>
        <name>sn-glycerol 3-phosphate</name>
        <dbReference type="ChEBI" id="CHEBI:57597"/>
    </ligand>
</feature>
<feature type="binding site" evidence="7">
    <location>
        <position position="309"/>
    </location>
    <ligand>
        <name>ATP</name>
        <dbReference type="ChEBI" id="CHEBI:30616"/>
    </ligand>
</feature>
<evidence type="ECO:0000256" key="8">
    <source>
        <dbReference type="RuleBase" id="RU003733"/>
    </source>
</evidence>
<keyword evidence="2 7" id="KW-0808">Transferase</keyword>
<feature type="binding site" evidence="7">
    <location>
        <position position="266"/>
    </location>
    <ligand>
        <name>ADP</name>
        <dbReference type="ChEBI" id="CHEBI:456216"/>
    </ligand>
</feature>
<keyword evidence="5 7" id="KW-0319">Glycerol metabolism</keyword>
<dbReference type="InterPro" id="IPR043129">
    <property type="entry name" value="ATPase_NBD"/>
</dbReference>
<dbReference type="PANTHER" id="PTHR10196:SF69">
    <property type="entry name" value="GLYCEROL KINASE"/>
    <property type="match status" value="1"/>
</dbReference>
<feature type="binding site" evidence="7">
    <location>
        <position position="82"/>
    </location>
    <ligand>
        <name>sn-glycerol 3-phosphate</name>
        <dbReference type="ChEBI" id="CHEBI:57597"/>
    </ligand>
</feature>
<dbReference type="SUPFAM" id="SSF53067">
    <property type="entry name" value="Actin-like ATPase domain"/>
    <property type="match status" value="2"/>
</dbReference>
<dbReference type="InterPro" id="IPR000577">
    <property type="entry name" value="Carb_kinase_FGGY"/>
</dbReference>
<feature type="binding site" evidence="7">
    <location>
        <position position="12"/>
    </location>
    <ligand>
        <name>sn-glycerol 3-phosphate</name>
        <dbReference type="ChEBI" id="CHEBI:57597"/>
    </ligand>
</feature>
<dbReference type="InterPro" id="IPR005999">
    <property type="entry name" value="Glycerol_kin"/>
</dbReference>
<keyword evidence="4 7" id="KW-0418">Kinase</keyword>
<comment type="PTM">
    <text evidence="7">The phosphoenolpyruvate-dependent sugar phosphotransferase system (PTS), including enzyme I, and histidine-containing protein (HPr) are required for the phosphorylation, which leads to the activation of the enzyme.</text>
</comment>
<gene>
    <name evidence="7 11" type="primary">glpK</name>
    <name evidence="11" type="ORF">ACFFHF_22260</name>
</gene>
<dbReference type="Pfam" id="PF02782">
    <property type="entry name" value="FGGY_C"/>
    <property type="match status" value="1"/>
</dbReference>
<dbReference type="GO" id="GO:0004370">
    <property type="term" value="F:glycerol kinase activity"/>
    <property type="evidence" value="ECO:0007669"/>
    <property type="project" value="UniProtKB-EC"/>
</dbReference>
<dbReference type="HAMAP" id="MF_00186">
    <property type="entry name" value="Glycerol_kin"/>
    <property type="match status" value="1"/>
</dbReference>
<feature type="binding site" evidence="7">
    <location>
        <position position="410"/>
    </location>
    <ligand>
        <name>ATP</name>
        <dbReference type="ChEBI" id="CHEBI:30616"/>
    </ligand>
</feature>
<feature type="binding site" evidence="7">
    <location>
        <position position="134"/>
    </location>
    <ligand>
        <name>sn-glycerol 3-phosphate</name>
        <dbReference type="ChEBI" id="CHEBI:57597"/>
    </ligand>
</feature>
<dbReference type="NCBIfam" id="TIGR01311">
    <property type="entry name" value="glycerol_kin"/>
    <property type="match status" value="1"/>
</dbReference>
<dbReference type="InterPro" id="IPR018484">
    <property type="entry name" value="FGGY_N"/>
</dbReference>
<accession>A0ABV6L0Q2</accession>
<comment type="similarity">
    <text evidence="1 7 8">Belongs to the FGGY kinase family.</text>
</comment>
<feature type="binding site" evidence="7">
    <location>
        <position position="309"/>
    </location>
    <ligand>
        <name>ADP</name>
        <dbReference type="ChEBI" id="CHEBI:456216"/>
    </ligand>
</feature>
<dbReference type="EC" id="2.7.1.30" evidence="7"/>
<feature type="binding site" evidence="7">
    <location>
        <position position="313"/>
    </location>
    <ligand>
        <name>ATP</name>
        <dbReference type="ChEBI" id="CHEBI:30616"/>
    </ligand>
</feature>
<dbReference type="NCBIfam" id="NF000756">
    <property type="entry name" value="PRK00047.1"/>
    <property type="match status" value="1"/>
</dbReference>